<dbReference type="EMBL" id="JAQOSO010000084">
    <property type="protein sequence ID" value="MDJ1175549.1"/>
    <property type="molecule type" value="Genomic_DNA"/>
</dbReference>
<dbReference type="CDD" id="cd10794">
    <property type="entry name" value="GH57N_PfGalA_like"/>
    <property type="match status" value="1"/>
</dbReference>
<dbReference type="Proteomes" id="UP001235849">
    <property type="component" value="Unassembled WGS sequence"/>
</dbReference>
<protein>
    <recommendedName>
        <fullName evidence="4">Glycoside hydrolase family 57 N-terminal domain-containing protein</fullName>
    </recommendedName>
</protein>
<keyword evidence="6" id="KW-1185">Reference proteome</keyword>
<sequence length="684" mass="78893">MVSEPSKRSPTNPLTSDPAESSHCLSLMVLFHLNIAFSSIEIEQRPLVLERCYWPVLRLASELNLPVAIEATGYTLEVVAELDPQWIDQLRSLIHEGKCELIGSGYAQIIGPIVPEKVNTANLYWGHKVYEKLLGICPKIALVNEQAYSASLVSHYLRAGYQGIVMEWNNPYRYHAEWKPEWRYYPQYACSQMGEKIPVIWNNSIAFQKFQQYIHGELEKYEYVDEYLVSHLETKDRVLMVYGNDAEVFNFRPGRYTTEAKVQADEWQKISDLFKNLQADGRFEFIPVSNVLERLSSSLGGHDLSLESSEDPIPVKKQRKYNITRWAVTGTDLEINSRCWSIYNYLKDRVSYTDPVWQELCYLWSSDFRTHITAKRLIDYDQRLRSLANELGIVFVTPQLKSGHWHSALPPQLKVERLNRWLTLETETIKLRLNCDRGLFIDRLWFKRVSSNWLCGTLHHGYYDDIDWVDEHFCGHLIFQSPGSRCIDDLKPVNPVIQFDADEQKIWVTGRIKTELGTIQKQVGIGITSDQVDLGYELDFPKDIMGYLRCGYVMLNPQAFELDSLCFATHNGGNQLERFPLDDKCFDHHRTVSSMVSSMCGLGVTEGKVILGDRYHQIQVTLDKAEAALLGMVTAQRIANSYFFRLAFSAREVDETAKKDLFYIIDPENNPSVYRLSITAQCLY</sequence>
<evidence type="ECO:0000259" key="4">
    <source>
        <dbReference type="Pfam" id="PF03065"/>
    </source>
</evidence>
<name>A0ABT7BAC7_9CYAN</name>
<evidence type="ECO:0000256" key="2">
    <source>
        <dbReference type="ARBA" id="ARBA00023277"/>
    </source>
</evidence>
<dbReference type="PANTHER" id="PTHR36306">
    <property type="entry name" value="ALPHA-AMYLASE-RELATED-RELATED"/>
    <property type="match status" value="1"/>
</dbReference>
<dbReference type="RefSeq" id="WP_283767852.1">
    <property type="nucleotide sequence ID" value="NZ_JAQOSO010000084.1"/>
</dbReference>
<dbReference type="Gene3D" id="3.20.110.20">
    <property type="match status" value="1"/>
</dbReference>
<feature type="domain" description="Glycoside hydrolase family 57 N-terminal" evidence="4">
    <location>
        <begin position="46"/>
        <end position="294"/>
    </location>
</feature>
<proteinExistence type="inferred from homology"/>
<dbReference type="InterPro" id="IPR052046">
    <property type="entry name" value="GH57_Enzymes"/>
</dbReference>
<evidence type="ECO:0000313" key="5">
    <source>
        <dbReference type="EMBL" id="MDJ1175549.1"/>
    </source>
</evidence>
<dbReference type="InterPro" id="IPR004300">
    <property type="entry name" value="Glyco_hydro_57_N"/>
</dbReference>
<dbReference type="Pfam" id="PF03065">
    <property type="entry name" value="Glyco_hydro_57"/>
    <property type="match status" value="1"/>
</dbReference>
<evidence type="ECO:0000256" key="1">
    <source>
        <dbReference type="ARBA" id="ARBA00006821"/>
    </source>
</evidence>
<comment type="caution">
    <text evidence="5">The sequence shown here is derived from an EMBL/GenBank/DDBJ whole genome shotgun (WGS) entry which is preliminary data.</text>
</comment>
<gene>
    <name evidence="5" type="ORF">PMG25_15770</name>
</gene>
<accession>A0ABT7BAC7</accession>
<feature type="compositionally biased region" description="Polar residues" evidence="3">
    <location>
        <begin position="8"/>
        <end position="19"/>
    </location>
</feature>
<organism evidence="5 6">
    <name type="scientific">Roseofilum capinflatum BLCC-M114</name>
    <dbReference type="NCBI Taxonomy" id="3022440"/>
    <lineage>
        <taxon>Bacteria</taxon>
        <taxon>Bacillati</taxon>
        <taxon>Cyanobacteriota</taxon>
        <taxon>Cyanophyceae</taxon>
        <taxon>Desertifilales</taxon>
        <taxon>Desertifilaceae</taxon>
        <taxon>Roseofilum</taxon>
        <taxon>Roseofilum capinflatum</taxon>
    </lineage>
</organism>
<dbReference type="SUPFAM" id="SSF88713">
    <property type="entry name" value="Glycoside hydrolase/deacetylase"/>
    <property type="match status" value="1"/>
</dbReference>
<keyword evidence="2" id="KW-0119">Carbohydrate metabolism</keyword>
<evidence type="ECO:0000256" key="3">
    <source>
        <dbReference type="SAM" id="MobiDB-lite"/>
    </source>
</evidence>
<dbReference type="InterPro" id="IPR011330">
    <property type="entry name" value="Glyco_hydro/deAcase_b/a-brl"/>
</dbReference>
<evidence type="ECO:0000313" key="6">
    <source>
        <dbReference type="Proteomes" id="UP001235849"/>
    </source>
</evidence>
<reference evidence="5 6" key="1">
    <citation type="submission" date="2023-01" db="EMBL/GenBank/DDBJ databases">
        <title>Novel diversity within Roseofilum (Cyanobacteria; Desertifilaceae) from marine benthic mats with descriptions of four novel species.</title>
        <authorList>
            <person name="Wang Y."/>
            <person name="Berthold D.E."/>
            <person name="Hu J."/>
            <person name="Lefler F.W."/>
            <person name="Laughinghouse H.D. IV."/>
        </authorList>
    </citation>
    <scope>NUCLEOTIDE SEQUENCE [LARGE SCALE GENOMIC DNA]</scope>
    <source>
        <strain evidence="5 6">BLCC-M114</strain>
    </source>
</reference>
<dbReference type="PANTHER" id="PTHR36306:SF1">
    <property type="entry name" value="ALPHA-AMYLASE-RELATED"/>
    <property type="match status" value="1"/>
</dbReference>
<comment type="similarity">
    <text evidence="1">Belongs to the glycosyl hydrolase 57 family.</text>
</comment>
<feature type="region of interest" description="Disordered" evidence="3">
    <location>
        <begin position="1"/>
        <end position="20"/>
    </location>
</feature>